<feature type="chain" id="PRO_5011656842" evidence="15">
    <location>
        <begin position="22"/>
        <end position="894"/>
    </location>
</feature>
<dbReference type="EMBL" id="FNXF01000010">
    <property type="protein sequence ID" value="SEH99229.1"/>
    <property type="molecule type" value="Genomic_DNA"/>
</dbReference>
<feature type="active site" description="Charge relay system" evidence="13">
    <location>
        <position position="371"/>
    </location>
</feature>
<dbReference type="InterPro" id="IPR034204">
    <property type="entry name" value="PfSUB1-like_cat_dom"/>
</dbReference>
<evidence type="ECO:0000259" key="16">
    <source>
        <dbReference type="Pfam" id="PF00082"/>
    </source>
</evidence>
<evidence type="ECO:0000256" key="5">
    <source>
        <dbReference type="ARBA" id="ARBA00022692"/>
    </source>
</evidence>
<keyword evidence="10" id="KW-1133">Transmembrane helix</keyword>
<feature type="signal peptide" evidence="15">
    <location>
        <begin position="1"/>
        <end position="21"/>
    </location>
</feature>
<dbReference type="SUPFAM" id="SSF52743">
    <property type="entry name" value="Subtilisin-like"/>
    <property type="match status" value="1"/>
</dbReference>
<feature type="active site" description="Charge relay system" evidence="13">
    <location>
        <position position="202"/>
    </location>
</feature>
<dbReference type="Pfam" id="PF00082">
    <property type="entry name" value="Peptidase_S8"/>
    <property type="match status" value="1"/>
</dbReference>
<dbReference type="FunFam" id="3.80.10.10:FF:000275">
    <property type="entry name" value="Leucine-rich repeat receptor-like protein kinase"/>
    <property type="match status" value="1"/>
</dbReference>
<evidence type="ECO:0000256" key="8">
    <source>
        <dbReference type="ARBA" id="ARBA00022801"/>
    </source>
</evidence>
<accession>A0A1H6ML48</accession>
<evidence type="ECO:0000256" key="15">
    <source>
        <dbReference type="SAM" id="SignalP"/>
    </source>
</evidence>
<dbReference type="Pfam" id="PF00560">
    <property type="entry name" value="LRR_1"/>
    <property type="match status" value="2"/>
</dbReference>
<keyword evidence="12" id="KW-0325">Glycoprotein</keyword>
<dbReference type="InterPro" id="IPR013783">
    <property type="entry name" value="Ig-like_fold"/>
</dbReference>
<evidence type="ECO:0000256" key="13">
    <source>
        <dbReference type="PROSITE-ProRule" id="PRU01240"/>
    </source>
</evidence>
<reference evidence="18" key="1">
    <citation type="submission" date="2016-10" db="EMBL/GenBank/DDBJ databases">
        <authorList>
            <person name="Varghese N."/>
            <person name="Submissions S."/>
        </authorList>
    </citation>
    <scope>NUCLEOTIDE SEQUENCE [LARGE SCALE GENOMIC DNA]</scope>
    <source>
        <strain evidence="18">DSM 17616</strain>
    </source>
</reference>
<dbReference type="SMART" id="SM00369">
    <property type="entry name" value="LRR_TYP"/>
    <property type="match status" value="4"/>
</dbReference>
<evidence type="ECO:0000256" key="14">
    <source>
        <dbReference type="RuleBase" id="RU003355"/>
    </source>
</evidence>
<keyword evidence="5" id="KW-0812">Transmembrane</keyword>
<evidence type="ECO:0000313" key="17">
    <source>
        <dbReference type="EMBL" id="SEH99229.1"/>
    </source>
</evidence>
<gene>
    <name evidence="17" type="ORF">SAMN05660691_02637</name>
</gene>
<proteinExistence type="inferred from homology"/>
<keyword evidence="9 13" id="KW-0720">Serine protease</keyword>
<dbReference type="InterPro" id="IPR023827">
    <property type="entry name" value="Peptidase_S8_Asp-AS"/>
</dbReference>
<keyword evidence="3" id="KW-0433">Leucine-rich repeat</keyword>
<evidence type="ECO:0000256" key="1">
    <source>
        <dbReference type="ARBA" id="ARBA00004167"/>
    </source>
</evidence>
<protein>
    <submittedName>
        <fullName evidence="17">Leucine rich repeat-containing protein</fullName>
    </submittedName>
</protein>
<keyword evidence="7" id="KW-0677">Repeat</keyword>
<evidence type="ECO:0000256" key="11">
    <source>
        <dbReference type="ARBA" id="ARBA00023136"/>
    </source>
</evidence>
<dbReference type="PROSITE" id="PS00137">
    <property type="entry name" value="SUBTILASE_HIS"/>
    <property type="match status" value="1"/>
</dbReference>
<evidence type="ECO:0000256" key="10">
    <source>
        <dbReference type="ARBA" id="ARBA00022989"/>
    </source>
</evidence>
<sequence>MFRNSLLALVGCGLLFAWAEAAPPQVRIILTLEPEVSASSFEPQLLSVQGVTKSKSQPLRRYQHLPQLAVATLASGADVDKAIAEYQNMPGVKAAELDHKVSKTAIPNDPRFAQQWHLGAGKGINAVAAWDQTTGDDELVVAVIDTGVDYLHPDLAGNIWQNPGETAGDGIDNDNNGYIDDIRGINPADDDNKVDPMDTDGHGTVIAGIIAARTNNNVGVAGINWNVKILPCRFMDENGDGFISDAIECLDYVLDLKLNHNVNIVASNNSWGAAINSQALYNAIKAHNDAGILFVASAGNADSQAKFYPAAFDLPNVISVTAHDEQGNKADFANYGRDWVSLSAPGVGIISTGLDDPNNPNDGYASASGTSMAAPMVAAVAALAKAAEPALTMQQLRGRLLVSGQAATDPLLAEQTINGNLLLASGNGQSGVLNCVNAQRQRRMLPVTDIVYLAANTAIDLKVLSINCDGNGVPVSITQGGNTINLADNGVAPDINSGDGVYSTRWTFNGSNTSLVFPDGTVEVRLRDNNYCSVNNVSEIPLAECAALTDLYYDTAGQSWVNRTNWLQNSTPCNWYGVSCSAGHVVELELIGNRLTGAIPASIGGLTELQKLDLTSNSLQGNLPLGLTQLTKLQRLVLWRNAIGGTIPTQLTTLAALQVLDLSENRFSGSIPAALGNLSTLKALYLDNNLLSGVVPSAIGQLSQLEALWLNNNTLSGTLPQSLTALSQLQDFRFNDTDLCPPANQQFTNWLQQISTLEVNTNCSNTAILVSAGQPQQVSSGATVQLQATATYSNTGNLTYQWQQIGGPQVSLSNTTALNTSFTAPVVSAQTHLLFRFTANDGTVSSSAEVLVTVNPASSGGGGNDNGGSGGGSLGMIWLMLLAMIYRCRLGKAE</sequence>
<evidence type="ECO:0000313" key="18">
    <source>
        <dbReference type="Proteomes" id="UP000199371"/>
    </source>
</evidence>
<dbReference type="PANTHER" id="PTHR43399:SF4">
    <property type="entry name" value="CELL WALL-ASSOCIATED PROTEASE"/>
    <property type="match status" value="1"/>
</dbReference>
<organism evidence="17 18">
    <name type="scientific">Rheinheimera pacifica</name>
    <dbReference type="NCBI Taxonomy" id="173990"/>
    <lineage>
        <taxon>Bacteria</taxon>
        <taxon>Pseudomonadati</taxon>
        <taxon>Pseudomonadota</taxon>
        <taxon>Gammaproteobacteria</taxon>
        <taxon>Chromatiales</taxon>
        <taxon>Chromatiaceae</taxon>
        <taxon>Rheinheimera</taxon>
    </lineage>
</organism>
<dbReference type="PROSITE" id="PS51892">
    <property type="entry name" value="SUBTILASE"/>
    <property type="match status" value="1"/>
</dbReference>
<dbReference type="PROSITE" id="PS00138">
    <property type="entry name" value="SUBTILASE_SER"/>
    <property type="match status" value="1"/>
</dbReference>
<dbReference type="Gene3D" id="2.60.40.10">
    <property type="entry name" value="Immunoglobulins"/>
    <property type="match status" value="1"/>
</dbReference>
<dbReference type="PANTHER" id="PTHR43399">
    <property type="entry name" value="SUBTILISIN-RELATED"/>
    <property type="match status" value="1"/>
</dbReference>
<dbReference type="AlphaFoldDB" id="A0A1H6ML48"/>
<dbReference type="InterPro" id="IPR032675">
    <property type="entry name" value="LRR_dom_sf"/>
</dbReference>
<keyword evidence="8 13" id="KW-0378">Hydrolase</keyword>
<evidence type="ECO:0000256" key="3">
    <source>
        <dbReference type="ARBA" id="ARBA00022614"/>
    </source>
</evidence>
<dbReference type="InterPro" id="IPR051048">
    <property type="entry name" value="Peptidase_S8/S53_subtilisin"/>
</dbReference>
<dbReference type="PRINTS" id="PR00723">
    <property type="entry name" value="SUBTILISIN"/>
</dbReference>
<dbReference type="InterPro" id="IPR000209">
    <property type="entry name" value="Peptidase_S8/S53_dom"/>
</dbReference>
<dbReference type="InterPro" id="IPR015500">
    <property type="entry name" value="Peptidase_S8_subtilisin-rel"/>
</dbReference>
<evidence type="ECO:0000256" key="2">
    <source>
        <dbReference type="ARBA" id="ARBA00011073"/>
    </source>
</evidence>
<evidence type="ECO:0000256" key="6">
    <source>
        <dbReference type="ARBA" id="ARBA00022729"/>
    </source>
</evidence>
<evidence type="ECO:0000256" key="12">
    <source>
        <dbReference type="ARBA" id="ARBA00023180"/>
    </source>
</evidence>
<dbReference type="CDD" id="cd07473">
    <property type="entry name" value="Peptidases_S8_Subtilisin_like"/>
    <property type="match status" value="1"/>
</dbReference>
<keyword evidence="6 15" id="KW-0732">Signal</keyword>
<keyword evidence="4 13" id="KW-0645">Protease</keyword>
<keyword evidence="18" id="KW-1185">Reference proteome</keyword>
<evidence type="ECO:0000256" key="9">
    <source>
        <dbReference type="ARBA" id="ARBA00022825"/>
    </source>
</evidence>
<feature type="active site" description="Charge relay system" evidence="13">
    <location>
        <position position="145"/>
    </location>
</feature>
<dbReference type="PROSITE" id="PS00136">
    <property type="entry name" value="SUBTILASE_ASP"/>
    <property type="match status" value="1"/>
</dbReference>
<dbReference type="Gene3D" id="3.80.10.10">
    <property type="entry name" value="Ribonuclease Inhibitor"/>
    <property type="match status" value="2"/>
</dbReference>
<dbReference type="GO" id="GO:0006508">
    <property type="term" value="P:proteolysis"/>
    <property type="evidence" value="ECO:0007669"/>
    <property type="project" value="UniProtKB-KW"/>
</dbReference>
<feature type="domain" description="Peptidase S8/S53" evidence="16">
    <location>
        <begin position="137"/>
        <end position="403"/>
    </location>
</feature>
<dbReference type="InterPro" id="IPR036852">
    <property type="entry name" value="Peptidase_S8/S53_dom_sf"/>
</dbReference>
<dbReference type="InterPro" id="IPR001611">
    <property type="entry name" value="Leu-rich_rpt"/>
</dbReference>
<dbReference type="InterPro" id="IPR023828">
    <property type="entry name" value="Peptidase_S8_Ser-AS"/>
</dbReference>
<dbReference type="InterPro" id="IPR003591">
    <property type="entry name" value="Leu-rich_rpt_typical-subtyp"/>
</dbReference>
<comment type="subcellular location">
    <subcellularLocation>
        <location evidence="1">Membrane</location>
        <topology evidence="1">Single-pass membrane protein</topology>
    </subcellularLocation>
</comment>
<dbReference type="Proteomes" id="UP000199371">
    <property type="component" value="Unassembled WGS sequence"/>
</dbReference>
<dbReference type="STRING" id="173990.SAMN05660691_02637"/>
<dbReference type="Pfam" id="PF22352">
    <property type="entry name" value="K319L-like_PKD"/>
    <property type="match status" value="1"/>
</dbReference>
<dbReference type="InterPro" id="IPR022398">
    <property type="entry name" value="Peptidase_S8_His-AS"/>
</dbReference>
<evidence type="ECO:0000256" key="4">
    <source>
        <dbReference type="ARBA" id="ARBA00022670"/>
    </source>
</evidence>
<name>A0A1H6ML48_9GAMM</name>
<evidence type="ECO:0000256" key="7">
    <source>
        <dbReference type="ARBA" id="ARBA00022737"/>
    </source>
</evidence>
<keyword evidence="11" id="KW-0472">Membrane</keyword>
<dbReference type="SUPFAM" id="SSF52058">
    <property type="entry name" value="L domain-like"/>
    <property type="match status" value="1"/>
</dbReference>
<dbReference type="Gene3D" id="3.40.50.200">
    <property type="entry name" value="Peptidase S8/S53 domain"/>
    <property type="match status" value="1"/>
</dbReference>
<dbReference type="GO" id="GO:0004252">
    <property type="term" value="F:serine-type endopeptidase activity"/>
    <property type="evidence" value="ECO:0007669"/>
    <property type="project" value="UniProtKB-UniRule"/>
</dbReference>
<dbReference type="GO" id="GO:0016020">
    <property type="term" value="C:membrane"/>
    <property type="evidence" value="ECO:0007669"/>
    <property type="project" value="UniProtKB-SubCell"/>
</dbReference>
<dbReference type="RefSeq" id="WP_177172239.1">
    <property type="nucleotide sequence ID" value="NZ_FNXF01000010.1"/>
</dbReference>
<comment type="similarity">
    <text evidence="2 13 14">Belongs to the peptidase S8 family.</text>
</comment>
<dbReference type="Pfam" id="PF13855">
    <property type="entry name" value="LRR_8"/>
    <property type="match status" value="1"/>
</dbReference>